<evidence type="ECO:0000259" key="4">
    <source>
        <dbReference type="SMART" id="SM01116"/>
    </source>
</evidence>
<dbReference type="PRINTS" id="PR01693">
    <property type="entry name" value="CYANASE"/>
</dbReference>
<feature type="active site" evidence="3">
    <location>
        <position position="88"/>
    </location>
</feature>
<comment type="function">
    <text evidence="1 3">Catalyzes the reaction of cyanate with bicarbonate to produce ammonia and carbon dioxide.</text>
</comment>
<dbReference type="Pfam" id="PF21291">
    <property type="entry name" value="CYNS_N"/>
    <property type="match status" value="1"/>
</dbReference>
<dbReference type="Pfam" id="PF02560">
    <property type="entry name" value="Cyanate_lyase"/>
    <property type="match status" value="1"/>
</dbReference>
<dbReference type="OrthoDB" id="9785870at2"/>
<dbReference type="EC" id="4.2.1.104" evidence="3"/>
<reference evidence="5 6" key="1">
    <citation type="submission" date="2016-10" db="EMBL/GenBank/DDBJ databases">
        <title>Complete Genome Sequence of Flavobacterium sp. PK15.</title>
        <authorList>
            <person name="Ekwe A."/>
            <person name="Kim S.B."/>
        </authorList>
    </citation>
    <scope>NUCLEOTIDE SEQUENCE [LARGE SCALE GENOMIC DNA]</scope>
    <source>
        <strain evidence="5 6">PK15</strain>
    </source>
</reference>
<dbReference type="InterPro" id="IPR036581">
    <property type="entry name" value="Cyanate_lyase_C_sf"/>
</dbReference>
<comment type="catalytic activity">
    <reaction evidence="3">
        <text>cyanate + hydrogencarbonate + 3 H(+) = NH4(+) + 2 CO2</text>
        <dbReference type="Rhea" id="RHEA:11120"/>
        <dbReference type="ChEBI" id="CHEBI:15378"/>
        <dbReference type="ChEBI" id="CHEBI:16526"/>
        <dbReference type="ChEBI" id="CHEBI:17544"/>
        <dbReference type="ChEBI" id="CHEBI:28938"/>
        <dbReference type="ChEBI" id="CHEBI:29195"/>
        <dbReference type="EC" id="4.2.1.104"/>
    </reaction>
</comment>
<dbReference type="CDD" id="cd00559">
    <property type="entry name" value="Cyanase_C"/>
    <property type="match status" value="1"/>
</dbReference>
<proteinExistence type="inferred from homology"/>
<name>A0A1D9P9S8_9FLAO</name>
<dbReference type="STRING" id="1306519.BIW12_07540"/>
<dbReference type="GO" id="GO:0008824">
    <property type="term" value="F:cyanate hydratase activity"/>
    <property type="evidence" value="ECO:0007669"/>
    <property type="project" value="UniProtKB-UniRule"/>
</dbReference>
<dbReference type="InterPro" id="IPR008076">
    <property type="entry name" value="Cyanase"/>
</dbReference>
<dbReference type="AlphaFoldDB" id="A0A1D9P9S8"/>
<evidence type="ECO:0000256" key="3">
    <source>
        <dbReference type="HAMAP-Rule" id="MF_00535"/>
    </source>
</evidence>
<evidence type="ECO:0000313" key="5">
    <source>
        <dbReference type="EMBL" id="AOZ99306.1"/>
    </source>
</evidence>
<organism evidence="5 6">
    <name type="scientific">Flavobacterium commune</name>
    <dbReference type="NCBI Taxonomy" id="1306519"/>
    <lineage>
        <taxon>Bacteria</taxon>
        <taxon>Pseudomonadati</taxon>
        <taxon>Bacteroidota</taxon>
        <taxon>Flavobacteriia</taxon>
        <taxon>Flavobacteriales</taxon>
        <taxon>Flavobacteriaceae</taxon>
        <taxon>Flavobacterium</taxon>
    </lineage>
</organism>
<comment type="similarity">
    <text evidence="3">Belongs to the cyanase family.</text>
</comment>
<dbReference type="RefSeq" id="WP_071184559.1">
    <property type="nucleotide sequence ID" value="NZ_CP017774.1"/>
</dbReference>
<sequence length="147" mass="16753">MNREVCTAMVIEAKQQKQITYQYIAQAINRNIVWTTSAILGQNTFDANEAKIICEILDLDVNVEKALQIFPEKGVSAIMPPTDPLIYRLYEIVLVYGETIKEVIHEKAGDGIMSAIDFTMDIEKEENPKGDRIKIILDGKFLAYKKW</sequence>
<dbReference type="NCBIfam" id="NF002773">
    <property type="entry name" value="PRK02866.1"/>
    <property type="match status" value="1"/>
</dbReference>
<gene>
    <name evidence="3" type="primary">cynS</name>
    <name evidence="5" type="ORF">BIW12_07540</name>
</gene>
<keyword evidence="6" id="KW-1185">Reference proteome</keyword>
<dbReference type="Proteomes" id="UP000178198">
    <property type="component" value="Chromosome"/>
</dbReference>
<dbReference type="InterPro" id="IPR003712">
    <property type="entry name" value="Cyanate_lyase_C"/>
</dbReference>
<dbReference type="PANTHER" id="PTHR34186">
    <property type="entry name" value="CYANATE HYDRATASE"/>
    <property type="match status" value="1"/>
</dbReference>
<dbReference type="SMART" id="SM01116">
    <property type="entry name" value="Cyanate_lyase"/>
    <property type="match status" value="1"/>
</dbReference>
<evidence type="ECO:0000256" key="2">
    <source>
        <dbReference type="ARBA" id="ARBA00023239"/>
    </source>
</evidence>
<dbReference type="EMBL" id="CP017774">
    <property type="protein sequence ID" value="AOZ99306.1"/>
    <property type="molecule type" value="Genomic_DNA"/>
</dbReference>
<keyword evidence="2 3" id="KW-0456">Lyase</keyword>
<dbReference type="InterPro" id="IPR048564">
    <property type="entry name" value="CYNS_N"/>
</dbReference>
<dbReference type="PANTHER" id="PTHR34186:SF2">
    <property type="entry name" value="CYANATE HYDRATASE"/>
    <property type="match status" value="1"/>
</dbReference>
<dbReference type="PIRSF" id="PIRSF001263">
    <property type="entry name" value="Cyanate_hydratas"/>
    <property type="match status" value="1"/>
</dbReference>
<dbReference type="Gene3D" id="1.10.260.40">
    <property type="entry name" value="lambda repressor-like DNA-binding domains"/>
    <property type="match status" value="1"/>
</dbReference>
<dbReference type="GO" id="GO:0003677">
    <property type="term" value="F:DNA binding"/>
    <property type="evidence" value="ECO:0007669"/>
    <property type="project" value="InterPro"/>
</dbReference>
<dbReference type="Gene3D" id="3.30.1160.10">
    <property type="entry name" value="Cyanate lyase, C-terminal domain"/>
    <property type="match status" value="1"/>
</dbReference>
<evidence type="ECO:0000256" key="1">
    <source>
        <dbReference type="ARBA" id="ARBA00003561"/>
    </source>
</evidence>
<feature type="active site" evidence="3">
    <location>
        <position position="91"/>
    </location>
</feature>
<dbReference type="SUPFAM" id="SSF47413">
    <property type="entry name" value="lambda repressor-like DNA-binding domains"/>
    <property type="match status" value="1"/>
</dbReference>
<dbReference type="NCBIfam" id="TIGR00673">
    <property type="entry name" value="cynS"/>
    <property type="match status" value="1"/>
</dbReference>
<feature type="active site" evidence="3">
    <location>
        <position position="114"/>
    </location>
</feature>
<dbReference type="KEGG" id="fcm:BIW12_07540"/>
<accession>A0A1D9P9S8</accession>
<dbReference type="HAMAP" id="MF_00535">
    <property type="entry name" value="Cyanate_hydrat"/>
    <property type="match status" value="1"/>
</dbReference>
<protein>
    <recommendedName>
        <fullName evidence="3">Cyanate hydratase</fullName>
        <shortName evidence="3">Cyanase</shortName>
        <ecNumber evidence="3">4.2.1.104</ecNumber>
    </recommendedName>
    <alternativeName>
        <fullName evidence="3">Cyanate hydrolase</fullName>
    </alternativeName>
    <alternativeName>
        <fullName evidence="3">Cyanate lyase</fullName>
    </alternativeName>
</protein>
<dbReference type="InterPro" id="IPR010982">
    <property type="entry name" value="Lambda_DNA-bd_dom_sf"/>
</dbReference>
<feature type="domain" description="Cyanate lyase C-terminal" evidence="4">
    <location>
        <begin position="75"/>
        <end position="147"/>
    </location>
</feature>
<dbReference type="SUPFAM" id="SSF55234">
    <property type="entry name" value="Cyanase C-terminal domain"/>
    <property type="match status" value="1"/>
</dbReference>
<evidence type="ECO:0000313" key="6">
    <source>
        <dbReference type="Proteomes" id="UP000178198"/>
    </source>
</evidence>